<keyword evidence="2" id="KW-1185">Reference proteome</keyword>
<gene>
    <name evidence="1" type="ORF">LECACI_7A002668</name>
</gene>
<organism evidence="1 2">
    <name type="scientific">Lecanosticta acicola</name>
    <dbReference type="NCBI Taxonomy" id="111012"/>
    <lineage>
        <taxon>Eukaryota</taxon>
        <taxon>Fungi</taxon>
        <taxon>Dikarya</taxon>
        <taxon>Ascomycota</taxon>
        <taxon>Pezizomycotina</taxon>
        <taxon>Dothideomycetes</taxon>
        <taxon>Dothideomycetidae</taxon>
        <taxon>Mycosphaerellales</taxon>
        <taxon>Mycosphaerellaceae</taxon>
        <taxon>Lecanosticta</taxon>
    </lineage>
</organism>
<dbReference type="Proteomes" id="UP001296104">
    <property type="component" value="Unassembled WGS sequence"/>
</dbReference>
<name>A0AAI8YV90_9PEZI</name>
<comment type="caution">
    <text evidence="1">The sequence shown here is derived from an EMBL/GenBank/DDBJ whole genome shotgun (WGS) entry which is preliminary data.</text>
</comment>
<dbReference type="EMBL" id="CAVMBE010000012">
    <property type="protein sequence ID" value="CAK3914499.1"/>
    <property type="molecule type" value="Genomic_DNA"/>
</dbReference>
<reference evidence="1" key="1">
    <citation type="submission" date="2023-11" db="EMBL/GenBank/DDBJ databases">
        <authorList>
            <person name="Alioto T."/>
            <person name="Alioto T."/>
            <person name="Gomez Garrido J."/>
        </authorList>
    </citation>
    <scope>NUCLEOTIDE SEQUENCE</scope>
</reference>
<evidence type="ECO:0000313" key="1">
    <source>
        <dbReference type="EMBL" id="CAK3914499.1"/>
    </source>
</evidence>
<evidence type="ECO:0000313" key="2">
    <source>
        <dbReference type="Proteomes" id="UP001296104"/>
    </source>
</evidence>
<dbReference type="AlphaFoldDB" id="A0AAI8YV90"/>
<protein>
    <submittedName>
        <fullName evidence="1">Uncharacterized protein</fullName>
    </submittedName>
</protein>
<sequence length="505" mass="56729">MAFHSSDLAKLADDFAHFVDGYRGITDDLDDLTDRLSGRQGLEGTDLNAARTVAPNSRHHEVRIVYPALELVPVDHGIKLSLCYPKDVEFRQEPRPNDFQLQADNLDFYVKLPTADVQSQARIPSGPSKQAADLPNTGLGAKRIVEMMNLLHEAPGVSTLEVVAYSQNGGTPRLITRLTTSWLTSQGRSSQKVRHLECDYPEWLDFMSSNLNVLWIKVIFDAMHRCSDRSFLAVHQKLHKFDTYHLIPQDQAEFGHLWSSRSIASANEVLLQCFALISPVIEDDRRLDWARTLCGCYVKVNREHLGRLSEEACKTYTCDRCGEPIMQKRHIRRIAIMHDLKERDQYKIQEQWWQYLNAAIPSGHQPVQVSPLALRDILSETLSSFRVPRSVMPPEFSPVNLPETKIVLNGLANVLQNPSIPAIASVSYPDTCYQLAPVAVGALMCSTGVSSETELTAVLPPKYLQFLDVWFTRAVKLLVARTNPSLAVQAPATRSVEEILSSMDD</sequence>
<proteinExistence type="predicted"/>
<accession>A0AAI8YV90</accession>